<feature type="repeat" description="PPR" evidence="3">
    <location>
        <begin position="415"/>
        <end position="449"/>
    </location>
</feature>
<feature type="region of interest" description="Disordered" evidence="4">
    <location>
        <begin position="1"/>
        <end position="128"/>
    </location>
</feature>
<dbReference type="KEGG" id="acan:ACA1_178280"/>
<dbReference type="InterPro" id="IPR033443">
    <property type="entry name" value="PROP1-like_PPR_dom"/>
</dbReference>
<dbReference type="InterPro" id="IPR002885">
    <property type="entry name" value="PPR_rpt"/>
</dbReference>
<dbReference type="Pfam" id="PF13041">
    <property type="entry name" value="PPR_2"/>
    <property type="match status" value="2"/>
</dbReference>
<dbReference type="STRING" id="1257118.L8GSK9"/>
<feature type="domain" description="PROP1-like PPR" evidence="5">
    <location>
        <begin position="194"/>
        <end position="284"/>
    </location>
</feature>
<evidence type="ECO:0000313" key="7">
    <source>
        <dbReference type="Proteomes" id="UP000011083"/>
    </source>
</evidence>
<feature type="repeat" description="PPR" evidence="3">
    <location>
        <begin position="349"/>
        <end position="383"/>
    </location>
</feature>
<feature type="compositionally biased region" description="Low complexity" evidence="4">
    <location>
        <begin position="1"/>
        <end position="32"/>
    </location>
</feature>
<dbReference type="AlphaFoldDB" id="L8GSK9"/>
<feature type="compositionally biased region" description="Gly residues" evidence="4">
    <location>
        <begin position="107"/>
        <end position="118"/>
    </location>
</feature>
<dbReference type="SUPFAM" id="SSF48452">
    <property type="entry name" value="TPR-like"/>
    <property type="match status" value="1"/>
</dbReference>
<dbReference type="Proteomes" id="UP000011083">
    <property type="component" value="Unassembled WGS sequence"/>
</dbReference>
<dbReference type="Gene3D" id="1.25.40.10">
    <property type="entry name" value="Tetratricopeptide repeat domain"/>
    <property type="match status" value="4"/>
</dbReference>
<feature type="repeat" description="PPR" evidence="3">
    <location>
        <begin position="590"/>
        <end position="624"/>
    </location>
</feature>
<protein>
    <submittedName>
        <fullName evidence="6">Pentatricopeptide repeat domain/PPR repeatcontaining protein</fullName>
    </submittedName>
</protein>
<evidence type="ECO:0000313" key="6">
    <source>
        <dbReference type="EMBL" id="ELR16179.1"/>
    </source>
</evidence>
<dbReference type="GeneID" id="14916896"/>
<feature type="repeat" description="PPR" evidence="3">
    <location>
        <begin position="215"/>
        <end position="249"/>
    </location>
</feature>
<dbReference type="PANTHER" id="PTHR46128:SF329">
    <property type="entry name" value="MITOCHONDRIAL GROUP I INTRON SPLICING FACTOR DMR1"/>
    <property type="match status" value="1"/>
</dbReference>
<evidence type="ECO:0000256" key="3">
    <source>
        <dbReference type="PROSITE-ProRule" id="PRU00708"/>
    </source>
</evidence>
<feature type="compositionally biased region" description="Gly residues" evidence="4">
    <location>
        <begin position="61"/>
        <end position="79"/>
    </location>
</feature>
<dbReference type="Pfam" id="PF17177">
    <property type="entry name" value="PPR_long"/>
    <property type="match status" value="1"/>
</dbReference>
<dbReference type="Pfam" id="PF13812">
    <property type="entry name" value="PPR_3"/>
    <property type="match status" value="1"/>
</dbReference>
<feature type="region of interest" description="Disordered" evidence="4">
    <location>
        <begin position="552"/>
        <end position="573"/>
    </location>
</feature>
<evidence type="ECO:0000256" key="2">
    <source>
        <dbReference type="ARBA" id="ARBA00022737"/>
    </source>
</evidence>
<accession>L8GSK9</accession>
<dbReference type="EMBL" id="KB008006">
    <property type="protein sequence ID" value="ELR16179.1"/>
    <property type="molecule type" value="Genomic_DNA"/>
</dbReference>
<keyword evidence="2" id="KW-0677">Repeat</keyword>
<dbReference type="NCBIfam" id="TIGR00756">
    <property type="entry name" value="PPR"/>
    <property type="match status" value="6"/>
</dbReference>
<feature type="repeat" description="PPR" evidence="3">
    <location>
        <begin position="250"/>
        <end position="284"/>
    </location>
</feature>
<proteinExistence type="inferred from homology"/>
<dbReference type="OrthoDB" id="5588846at2759"/>
<feature type="compositionally biased region" description="Polar residues" evidence="4">
    <location>
        <begin position="86"/>
        <end position="106"/>
    </location>
</feature>
<dbReference type="VEuPathDB" id="AmoebaDB:ACA1_178280"/>
<dbReference type="InterPro" id="IPR011990">
    <property type="entry name" value="TPR-like_helical_dom_sf"/>
</dbReference>
<organism evidence="6 7">
    <name type="scientific">Acanthamoeba castellanii (strain ATCC 30010 / Neff)</name>
    <dbReference type="NCBI Taxonomy" id="1257118"/>
    <lineage>
        <taxon>Eukaryota</taxon>
        <taxon>Amoebozoa</taxon>
        <taxon>Discosea</taxon>
        <taxon>Longamoebia</taxon>
        <taxon>Centramoebida</taxon>
        <taxon>Acanthamoebidae</taxon>
        <taxon>Acanthamoeba</taxon>
    </lineage>
</organism>
<feature type="compositionally biased region" description="Low complexity" evidence="4">
    <location>
        <begin position="119"/>
        <end position="128"/>
    </location>
</feature>
<dbReference type="PANTHER" id="PTHR46128">
    <property type="entry name" value="MITOCHONDRIAL GROUP I INTRON SPLICING FACTOR CCM1"/>
    <property type="match status" value="1"/>
</dbReference>
<comment type="similarity">
    <text evidence="1">Belongs to the PPR family. P subfamily.</text>
</comment>
<gene>
    <name evidence="6" type="ORF">ACA1_178280</name>
</gene>
<keyword evidence="7" id="KW-1185">Reference proteome</keyword>
<dbReference type="InterPro" id="IPR050872">
    <property type="entry name" value="PPR_P_subfamily"/>
</dbReference>
<sequence length="673" mass="73305">MWARLRPLQQRRLLFTRSSPGGSTSSAAASAGRLISSLPPPPAAAGGGGSVSRRQGIALVAGGGGGGSRGGGSRGGGGGRGKERQQQQQGKVPTATRSGQLTQQQRQGGGGGGGGGGEWPPAAAAAAGSSSHGLVDAKADADRFFDILMLPSQSPMVSKKEELKLAEVDEDKLFRRHVRTAKRYNLLIRAQAERMGLAPIERTFENMLRHGIVPNVEIYTSMVVACAKNKDPHAAERYLARMTEEGLEPNIWTYTALAQAYTRAGQLQDAFQVLERLKEASIRPNVRHHHQQQHQQQHQHQQLIVLVVGGVLGGVIYTSLIHGCLLADNVDRAWDTFDHMRQREAIEPDEVTFTLMITACAQKGQVERARNVMEEMQLLQLSPTEVTYNAQIGAYYYAEAFLNLERMKAAGFRPDEVTYSALLHASSRNGDVKMAEIVFKSMNDSGMLVAKPEATRFWNSLLSAYASAQPHADSLTRTTTIATAARIIHTMKQIGQQADRYTANTLLSLYAHAHRIRSVEALFDAAFLPPRPLSAASAAPVVVASQGAATAVVDHSAGQSPPGPVSDSDDMGRRGDGGDLWAFGERFTPDVVTYTCLVQLYADTRRPDKALHAWQLMKESGVEPNMRTYEYMVRCLARSGYLNSAMKTLREMREKGFVPSHHVVTLLMQRTQS</sequence>
<evidence type="ECO:0000259" key="5">
    <source>
        <dbReference type="Pfam" id="PF17177"/>
    </source>
</evidence>
<evidence type="ECO:0000256" key="1">
    <source>
        <dbReference type="ARBA" id="ARBA00007626"/>
    </source>
</evidence>
<evidence type="ECO:0000256" key="4">
    <source>
        <dbReference type="SAM" id="MobiDB-lite"/>
    </source>
</evidence>
<name>L8GSK9_ACACF</name>
<feature type="repeat" description="PPR" evidence="3">
    <location>
        <begin position="625"/>
        <end position="659"/>
    </location>
</feature>
<reference evidence="6 7" key="1">
    <citation type="journal article" date="2013" name="Genome Biol.">
        <title>Genome of Acanthamoeba castellanii highlights extensive lateral gene transfer and early evolution of tyrosine kinase signaling.</title>
        <authorList>
            <person name="Clarke M."/>
            <person name="Lohan A.J."/>
            <person name="Liu B."/>
            <person name="Lagkouvardos I."/>
            <person name="Roy S."/>
            <person name="Zafar N."/>
            <person name="Bertelli C."/>
            <person name="Schilde C."/>
            <person name="Kianianmomeni A."/>
            <person name="Burglin T.R."/>
            <person name="Frech C."/>
            <person name="Turcotte B."/>
            <person name="Kopec K.O."/>
            <person name="Synnott J.M."/>
            <person name="Choo C."/>
            <person name="Paponov I."/>
            <person name="Finkler A."/>
            <person name="Soon Heng Tan C."/>
            <person name="Hutchins A.P."/>
            <person name="Weinmeier T."/>
            <person name="Rattei T."/>
            <person name="Chu J.S."/>
            <person name="Gimenez G."/>
            <person name="Irimia M."/>
            <person name="Rigden D.J."/>
            <person name="Fitzpatrick D.A."/>
            <person name="Lorenzo-Morales J."/>
            <person name="Bateman A."/>
            <person name="Chiu C.H."/>
            <person name="Tang P."/>
            <person name="Hegemann P."/>
            <person name="Fromm H."/>
            <person name="Raoult D."/>
            <person name="Greub G."/>
            <person name="Miranda-Saavedra D."/>
            <person name="Chen N."/>
            <person name="Nash P."/>
            <person name="Ginger M.L."/>
            <person name="Horn M."/>
            <person name="Schaap P."/>
            <person name="Caler L."/>
            <person name="Loftus B."/>
        </authorList>
    </citation>
    <scope>NUCLEOTIDE SEQUENCE [LARGE SCALE GENOMIC DNA]</scope>
    <source>
        <strain evidence="6 7">Neff</strain>
    </source>
</reference>
<dbReference type="PROSITE" id="PS51375">
    <property type="entry name" value="PPR"/>
    <property type="match status" value="6"/>
</dbReference>
<dbReference type="RefSeq" id="XP_004338192.1">
    <property type="nucleotide sequence ID" value="XM_004338144.1"/>
</dbReference>